<sequence>MFLHKLLPVAVATLATAAYAARPMNTDDARIVDAKACQLESWVKSPKGHTEFWAQPACNFTGNLELTMGGALSRESGSTRGSAQMLQGKTLFKTLETNGWGWGLAAGMSRDPRRDAGGGHDMYAYVPVSWSLADDKVVLHTNLGWLREQGTRSNHLTWGLGSETQLRERTWLIAETYGQGSGKPLVQVGMRYWVVPDRVQIDATYGNRIGEGNQRWFSLGLRLLTPSFLP</sequence>
<proteinExistence type="predicted"/>
<protein>
    <submittedName>
        <fullName evidence="1">Uncharacterized protein</fullName>
    </submittedName>
</protein>
<accession>A0A0K6HJX7</accession>
<evidence type="ECO:0000313" key="2">
    <source>
        <dbReference type="Proteomes" id="UP000029549"/>
    </source>
</evidence>
<keyword evidence="2" id="KW-1185">Reference proteome</keyword>
<gene>
    <name evidence="1" type="ORF">P608_22905</name>
</gene>
<dbReference type="RefSeq" id="WP_045838645.1">
    <property type="nucleotide sequence ID" value="NZ_AWTM01000087.1"/>
</dbReference>
<dbReference type="EMBL" id="AWTP01000144">
    <property type="protein sequence ID" value="KGH06505.1"/>
    <property type="molecule type" value="Genomic_DNA"/>
</dbReference>
<evidence type="ECO:0000313" key="1">
    <source>
        <dbReference type="EMBL" id="KGH06505.1"/>
    </source>
</evidence>
<dbReference type="Proteomes" id="UP000029549">
    <property type="component" value="Unassembled WGS sequence"/>
</dbReference>
<comment type="caution">
    <text evidence="1">The sequence shown here is derived from an EMBL/GenBank/DDBJ whole genome shotgun (WGS) entry which is preliminary data.</text>
</comment>
<dbReference type="AlphaFoldDB" id="A0A0E3BP26"/>
<reference evidence="1 2" key="1">
    <citation type="submission" date="2013-09" db="EMBL/GenBank/DDBJ databases">
        <title>High correlation between genotypes and phenotypes of environmental bacteria Comamonas testosteroni strains.</title>
        <authorList>
            <person name="Liu L."/>
            <person name="Zhu W."/>
            <person name="Xia X."/>
            <person name="Xu B."/>
            <person name="Luo M."/>
            <person name="Wang G."/>
        </authorList>
    </citation>
    <scope>NUCLEOTIDE SEQUENCE [LARGE SCALE GENOMIC DNA]</scope>
    <source>
        <strain evidence="1 2">DF2</strain>
    </source>
</reference>
<name>A0A0E3BP26_9BURK</name>
<accession>A0A0E3BP26</accession>
<organism evidence="1 2">
    <name type="scientific">Comamonas thiooxydans</name>
    <dbReference type="NCBI Taxonomy" id="363952"/>
    <lineage>
        <taxon>Bacteria</taxon>
        <taxon>Pseudomonadati</taxon>
        <taxon>Pseudomonadota</taxon>
        <taxon>Betaproteobacteria</taxon>
        <taxon>Burkholderiales</taxon>
        <taxon>Comamonadaceae</taxon>
        <taxon>Comamonas</taxon>
    </lineage>
</organism>